<dbReference type="PRINTS" id="PR01490">
    <property type="entry name" value="RTXTOXIND"/>
</dbReference>
<dbReference type="InterPro" id="IPR006144">
    <property type="entry name" value="Secretion_HlyD_CS"/>
</dbReference>
<feature type="compositionally biased region" description="Basic and acidic residues" evidence="10">
    <location>
        <begin position="13"/>
        <end position="25"/>
    </location>
</feature>
<dbReference type="SUPFAM" id="SSF56954">
    <property type="entry name" value="Outer membrane efflux proteins (OEP)"/>
    <property type="match status" value="1"/>
</dbReference>
<organism evidence="13 14">
    <name type="scientific">Desulfofustis glycolicus DSM 9705</name>
    <dbReference type="NCBI Taxonomy" id="1121409"/>
    <lineage>
        <taxon>Bacteria</taxon>
        <taxon>Pseudomonadati</taxon>
        <taxon>Thermodesulfobacteriota</taxon>
        <taxon>Desulfobulbia</taxon>
        <taxon>Desulfobulbales</taxon>
        <taxon>Desulfocapsaceae</taxon>
        <taxon>Desulfofustis</taxon>
    </lineage>
</organism>
<dbReference type="Proteomes" id="UP000184139">
    <property type="component" value="Unassembled WGS sequence"/>
</dbReference>
<dbReference type="EMBL" id="FQXS01000049">
    <property type="protein sequence ID" value="SHI14076.1"/>
    <property type="molecule type" value="Genomic_DNA"/>
</dbReference>
<evidence type="ECO:0000259" key="12">
    <source>
        <dbReference type="Pfam" id="PF26002"/>
    </source>
</evidence>
<evidence type="ECO:0000256" key="8">
    <source>
        <dbReference type="ARBA" id="ARBA00023136"/>
    </source>
</evidence>
<dbReference type="InterPro" id="IPR050739">
    <property type="entry name" value="MFP"/>
</dbReference>
<dbReference type="InterPro" id="IPR058982">
    <property type="entry name" value="Beta-barrel_AprE"/>
</dbReference>
<keyword evidence="6" id="KW-0812">Transmembrane</keyword>
<keyword evidence="3" id="KW-0813">Transport</keyword>
<dbReference type="InterPro" id="IPR010129">
    <property type="entry name" value="T1SS_HlyD"/>
</dbReference>
<evidence type="ECO:0000259" key="11">
    <source>
        <dbReference type="Pfam" id="PF25994"/>
    </source>
</evidence>
<gene>
    <name evidence="13" type="ORF">SAMN02745124_04317</name>
</gene>
<feature type="coiled-coil region" evidence="9">
    <location>
        <begin position="271"/>
        <end position="341"/>
    </location>
</feature>
<dbReference type="Pfam" id="PF26002">
    <property type="entry name" value="Beta-barrel_AprE"/>
    <property type="match status" value="1"/>
</dbReference>
<keyword evidence="8" id="KW-0472">Membrane</keyword>
<keyword evidence="7" id="KW-1133">Transmembrane helix</keyword>
<feature type="domain" description="AprE-like beta-barrel" evidence="12">
    <location>
        <begin position="385"/>
        <end position="474"/>
    </location>
</feature>
<comment type="subcellular location">
    <subcellularLocation>
        <location evidence="1">Cell inner membrane</location>
        <topology evidence="1">Single-pass membrane protein</topology>
    </subcellularLocation>
</comment>
<dbReference type="Gene3D" id="2.40.30.170">
    <property type="match status" value="1"/>
</dbReference>
<comment type="similarity">
    <text evidence="2">Belongs to the membrane fusion protein (MFP) (TC 8.A.1) family.</text>
</comment>
<sequence>MPVYDPPDSSNAPDKRAWQEGDKRNCRSQQKGIVGIAMPASPPAGKTLGRLVERFRRDRTAQRDYEFLPATLEVLERPPAPLSRAMVLFIVVFAACAVGWASWAGMDIVVSAQGMVVPTGKVKIVQALEPGLVTAIHVRDGQVVKQGDPLITLDGTANREDLQTLEKELAKTELTVLRLNAQLQGDASLFQPPAGANLQTVALHRRLLDQSLAARRQRMDTLATEIRRCRAERQAIIAEVNRLSEALPLAQELYEKKQALAEKMLISGAELLQAQIEINDADHNLDNMQSRLAEVEARLDRAGEEQELARTEYRRDLLDQLTTAQNECEHLRHQIVKAQNRQDHFALRAPSDGLVQQLAIHTVGGVVTAAQPLLVIVPTASGFEVDAMILNKDIGFIEQRQPVSVKVAAFPFTSYGALPGTIEWVAGDAVLDQDLGPVYPVRIFLAGHELPNTVNGRTGRIAPGMTVTADVKVGQRRVIEYFLGPILRYRDQSLREM</sequence>
<reference evidence="13 14" key="1">
    <citation type="submission" date="2016-11" db="EMBL/GenBank/DDBJ databases">
        <authorList>
            <person name="Jaros S."/>
            <person name="Januszkiewicz K."/>
            <person name="Wedrychowicz H."/>
        </authorList>
    </citation>
    <scope>NUCLEOTIDE SEQUENCE [LARGE SCALE GENOMIC DNA]</scope>
    <source>
        <strain evidence="13 14">DSM 9705</strain>
    </source>
</reference>
<evidence type="ECO:0000313" key="13">
    <source>
        <dbReference type="EMBL" id="SHI14076.1"/>
    </source>
</evidence>
<evidence type="ECO:0000256" key="1">
    <source>
        <dbReference type="ARBA" id="ARBA00004377"/>
    </source>
</evidence>
<keyword evidence="9" id="KW-0175">Coiled coil</keyword>
<dbReference type="GO" id="GO:0009306">
    <property type="term" value="P:protein secretion"/>
    <property type="evidence" value="ECO:0007669"/>
    <property type="project" value="InterPro"/>
</dbReference>
<keyword evidence="5" id="KW-0997">Cell inner membrane</keyword>
<evidence type="ECO:0000313" key="14">
    <source>
        <dbReference type="Proteomes" id="UP000184139"/>
    </source>
</evidence>
<keyword evidence="4" id="KW-1003">Cell membrane</keyword>
<evidence type="ECO:0000256" key="4">
    <source>
        <dbReference type="ARBA" id="ARBA00022475"/>
    </source>
</evidence>
<dbReference type="PANTHER" id="PTHR30386">
    <property type="entry name" value="MEMBRANE FUSION SUBUNIT OF EMRAB-TOLC MULTIDRUG EFFLUX PUMP"/>
    <property type="match status" value="1"/>
</dbReference>
<dbReference type="STRING" id="1121409.SAMN02745124_04317"/>
<dbReference type="InterPro" id="IPR058781">
    <property type="entry name" value="HH_AprE-like"/>
</dbReference>
<dbReference type="Pfam" id="PF25994">
    <property type="entry name" value="HH_AprE"/>
    <property type="match status" value="1"/>
</dbReference>
<dbReference type="Gene3D" id="2.40.50.100">
    <property type="match status" value="1"/>
</dbReference>
<dbReference type="Gene3D" id="1.10.287.470">
    <property type="entry name" value="Helix hairpin bin"/>
    <property type="match status" value="1"/>
</dbReference>
<dbReference type="PROSITE" id="PS00543">
    <property type="entry name" value="HLYD_FAMILY"/>
    <property type="match status" value="1"/>
</dbReference>
<feature type="region of interest" description="Disordered" evidence="10">
    <location>
        <begin position="1"/>
        <end position="26"/>
    </location>
</feature>
<proteinExistence type="inferred from homology"/>
<evidence type="ECO:0000256" key="7">
    <source>
        <dbReference type="ARBA" id="ARBA00022989"/>
    </source>
</evidence>
<evidence type="ECO:0000256" key="10">
    <source>
        <dbReference type="SAM" id="MobiDB-lite"/>
    </source>
</evidence>
<accession>A0A1M5YPX8</accession>
<dbReference type="OrthoDB" id="9810980at2"/>
<protein>
    <submittedName>
        <fullName evidence="13">Hemolysin D</fullName>
    </submittedName>
</protein>
<dbReference type="PANTHER" id="PTHR30386:SF27">
    <property type="entry name" value="MEMBRANE FUSION PROTEIN (MFP) FAMILY PROTEIN"/>
    <property type="match status" value="1"/>
</dbReference>
<feature type="domain" description="AprE-like long alpha-helical hairpin" evidence="11">
    <location>
        <begin position="159"/>
        <end position="340"/>
    </location>
</feature>
<evidence type="ECO:0000256" key="9">
    <source>
        <dbReference type="SAM" id="Coils"/>
    </source>
</evidence>
<dbReference type="RefSeq" id="WP_161949920.1">
    <property type="nucleotide sequence ID" value="NZ_FQXS01000049.1"/>
</dbReference>
<name>A0A1M5YPX8_9BACT</name>
<dbReference type="AlphaFoldDB" id="A0A1M5YPX8"/>
<evidence type="ECO:0000256" key="5">
    <source>
        <dbReference type="ARBA" id="ARBA00022519"/>
    </source>
</evidence>
<evidence type="ECO:0000256" key="2">
    <source>
        <dbReference type="ARBA" id="ARBA00009477"/>
    </source>
</evidence>
<keyword evidence="14" id="KW-1185">Reference proteome</keyword>
<dbReference type="GO" id="GO:0005886">
    <property type="term" value="C:plasma membrane"/>
    <property type="evidence" value="ECO:0007669"/>
    <property type="project" value="UniProtKB-SubCell"/>
</dbReference>
<dbReference type="NCBIfam" id="TIGR01843">
    <property type="entry name" value="type_I_hlyD"/>
    <property type="match status" value="1"/>
</dbReference>
<evidence type="ECO:0000256" key="6">
    <source>
        <dbReference type="ARBA" id="ARBA00022692"/>
    </source>
</evidence>
<evidence type="ECO:0000256" key="3">
    <source>
        <dbReference type="ARBA" id="ARBA00022448"/>
    </source>
</evidence>